<keyword evidence="2" id="KW-1185">Reference proteome</keyword>
<gene>
    <name evidence="1" type="ORF">BHF72_1306</name>
</gene>
<evidence type="ECO:0000313" key="2">
    <source>
        <dbReference type="Proteomes" id="UP000095601"/>
    </source>
</evidence>
<dbReference type="PATRIC" id="fig|237258.4.peg.1260"/>
<name>A0A1E5UH29_9FLAO</name>
<comment type="caution">
    <text evidence="1">The sequence shown here is derived from an EMBL/GenBank/DDBJ whole genome shotgun (WGS) entry which is preliminary data.</text>
</comment>
<accession>A0A1E5UH29</accession>
<evidence type="ECO:0000313" key="1">
    <source>
        <dbReference type="EMBL" id="OEL12118.1"/>
    </source>
</evidence>
<organism evidence="1 2">
    <name type="scientific">Cloacibacterium normanense</name>
    <dbReference type="NCBI Taxonomy" id="237258"/>
    <lineage>
        <taxon>Bacteria</taxon>
        <taxon>Pseudomonadati</taxon>
        <taxon>Bacteroidota</taxon>
        <taxon>Flavobacteriia</taxon>
        <taxon>Flavobacteriales</taxon>
        <taxon>Weeksellaceae</taxon>
    </lineage>
</organism>
<proteinExistence type="predicted"/>
<dbReference type="AlphaFoldDB" id="A0A1E5UH29"/>
<sequence length="150" mass="18018">MDEIDSDFTQEIINEIVLWKVNRYSNFDSETLNLLNKIDKNEKILNENLTIEVLGKLLNRKGVQLAMASTILRFKNPNIYQIIDQRVYRFIYGESLPSYYSSIEKQIETYIKYLKELKSICEEKNIDFHISDRILYELDKKYNKDKKIKY</sequence>
<protein>
    <submittedName>
        <fullName evidence="1">Uncharacterized protein</fullName>
    </submittedName>
</protein>
<dbReference type="EMBL" id="MKGI01000011">
    <property type="protein sequence ID" value="OEL12118.1"/>
    <property type="molecule type" value="Genomic_DNA"/>
</dbReference>
<dbReference type="Proteomes" id="UP000095601">
    <property type="component" value="Unassembled WGS sequence"/>
</dbReference>
<reference evidence="1 2" key="1">
    <citation type="submission" date="2016-09" db="EMBL/GenBank/DDBJ databases">
        <authorList>
            <person name="Capua I."/>
            <person name="De Benedictis P."/>
            <person name="Joannis T."/>
            <person name="Lombin L.H."/>
            <person name="Cattoli G."/>
        </authorList>
    </citation>
    <scope>NUCLEOTIDE SEQUENCE [LARGE SCALE GENOMIC DNA]</scope>
    <source>
        <strain evidence="1 2">NRS-1</strain>
    </source>
</reference>